<accession>A0AAF0J6I9</accession>
<keyword evidence="3" id="KW-0173">Coenzyme A biosynthesis</keyword>
<dbReference type="PANTHER" id="PTHR12280">
    <property type="entry name" value="PANTOTHENATE KINASE"/>
    <property type="match status" value="1"/>
</dbReference>
<dbReference type="FunFam" id="3.30.420.40:FF:000115">
    <property type="entry name" value="Pantothenate kinase PanK"/>
    <property type="match status" value="1"/>
</dbReference>
<dbReference type="Gene3D" id="3.30.420.510">
    <property type="match status" value="1"/>
</dbReference>
<dbReference type="GO" id="GO:0004594">
    <property type="term" value="F:pantothenate kinase activity"/>
    <property type="evidence" value="ECO:0007669"/>
    <property type="project" value="UniProtKB-EC"/>
</dbReference>
<feature type="region of interest" description="Disordered" evidence="4">
    <location>
        <begin position="217"/>
        <end position="256"/>
    </location>
</feature>
<dbReference type="InterPro" id="IPR004567">
    <property type="entry name" value="Type_II_PanK"/>
</dbReference>
<evidence type="ECO:0000256" key="4">
    <source>
        <dbReference type="SAM" id="MobiDB-lite"/>
    </source>
</evidence>
<gene>
    <name evidence="5" type="ORF">MCUN1_002129</name>
</gene>
<reference evidence="5" key="1">
    <citation type="submission" date="2023-03" db="EMBL/GenBank/DDBJ databases">
        <title>Mating type loci evolution in Malassezia.</title>
        <authorList>
            <person name="Coelho M.A."/>
        </authorList>
    </citation>
    <scope>NUCLEOTIDE SEQUENCE</scope>
    <source>
        <strain evidence="5">CBS 11721</strain>
    </source>
</reference>
<dbReference type="Pfam" id="PF03630">
    <property type="entry name" value="Fumble"/>
    <property type="match status" value="1"/>
</dbReference>
<dbReference type="GO" id="GO:0005524">
    <property type="term" value="F:ATP binding"/>
    <property type="evidence" value="ECO:0007669"/>
    <property type="project" value="UniProtKB-KW"/>
</dbReference>
<dbReference type="GO" id="GO:0005634">
    <property type="term" value="C:nucleus"/>
    <property type="evidence" value="ECO:0007669"/>
    <property type="project" value="TreeGrafter"/>
</dbReference>
<dbReference type="SUPFAM" id="SSF53067">
    <property type="entry name" value="Actin-like ATPase domain"/>
    <property type="match status" value="2"/>
</dbReference>
<dbReference type="EC" id="2.7.1.33" evidence="5"/>
<dbReference type="GO" id="GO:0015937">
    <property type="term" value="P:coenzyme A biosynthetic process"/>
    <property type="evidence" value="ECO:0007669"/>
    <property type="project" value="UniProtKB-KW"/>
</dbReference>
<proteinExistence type="predicted"/>
<dbReference type="CDD" id="cd24123">
    <property type="entry name" value="ASKHA_NBD_PanK-II_Pank4"/>
    <property type="match status" value="1"/>
</dbReference>
<dbReference type="Proteomes" id="UP001219933">
    <property type="component" value="Chromosome 3"/>
</dbReference>
<evidence type="ECO:0000256" key="3">
    <source>
        <dbReference type="ARBA" id="ARBA00022993"/>
    </source>
</evidence>
<sequence length="614" mass="67316">MQAPPSAVPVKIYVTTHGARIIDEEPDTVGQHGIYLPNHVEYVSHIAIDVGGSLAKVVYFTHPSDDPAVNNMSASGTLSPISLRDSLETLARFTPDQSERSRSIPTQLSGGRLNFCKFETSNIDACLSFLRNLIEMSAIANKVSVKEMQRSVKLMATGGGAHLFYSRFEQELGVEVHREDEMQCLITGLNFMTLVPDEVYWYSDELVDALFMPHPTSESAATQRDDSGQLSAGANPTDLPRPSPRPPLYSPRFETQPSPKLPCLLVNIGSGVSILKIDEGGEFERVSGTSLGGGTLWGLLALLTDAKDFDEMLSLSEDGENSNVDMLVSDIYGPVGLNNLGLKASTIASSFGKVLRKDESEDVDDNLSPRERRQRRFDQRDICRSLLYAISNNIGQIAHLNAEKYNIDRIYFGGCFIRGHQATISTLSYAIRFWSQGRRRAYFLRHEGYLGAVGAWVRHLGLDPTHMDAAEGETRQDPSAPNSPAVIATHLQTPKKHSKELRDVPPQPQLNPLLAEALNGLSLERALGTDTLAHDTKSPEAAAAAAAAAQDAPAELTELLKELESVDEQELADDPERMADLLKRLDQADQVATMLEGRVDTLLARLNDCVEPEK</sequence>
<evidence type="ECO:0000256" key="2">
    <source>
        <dbReference type="ARBA" id="ARBA00022840"/>
    </source>
</evidence>
<keyword evidence="2" id="KW-0067">ATP-binding</keyword>
<dbReference type="GO" id="GO:0005829">
    <property type="term" value="C:cytosol"/>
    <property type="evidence" value="ECO:0007669"/>
    <property type="project" value="TreeGrafter"/>
</dbReference>
<dbReference type="EMBL" id="CP119879">
    <property type="protein sequence ID" value="WFD35278.1"/>
    <property type="molecule type" value="Genomic_DNA"/>
</dbReference>
<name>A0AAF0J6I9_9BASI</name>
<evidence type="ECO:0000256" key="1">
    <source>
        <dbReference type="ARBA" id="ARBA00022741"/>
    </source>
</evidence>
<dbReference type="AlphaFoldDB" id="A0AAF0J6I9"/>
<keyword evidence="5" id="KW-0808">Transferase</keyword>
<organism evidence="5 6">
    <name type="scientific">Malassezia cuniculi</name>
    <dbReference type="NCBI Taxonomy" id="948313"/>
    <lineage>
        <taxon>Eukaryota</taxon>
        <taxon>Fungi</taxon>
        <taxon>Dikarya</taxon>
        <taxon>Basidiomycota</taxon>
        <taxon>Ustilaginomycotina</taxon>
        <taxon>Malasseziomycetes</taxon>
        <taxon>Malasseziales</taxon>
        <taxon>Malasseziaceae</taxon>
        <taxon>Malassezia</taxon>
    </lineage>
</organism>
<keyword evidence="5" id="KW-0418">Kinase</keyword>
<protein>
    <submittedName>
        <fullName evidence="5">Pantothenate kinase</fullName>
        <ecNumber evidence="5">2.7.1.33</ecNumber>
    </submittedName>
</protein>
<dbReference type="Gene3D" id="3.30.420.40">
    <property type="match status" value="1"/>
</dbReference>
<feature type="compositionally biased region" description="Polar residues" evidence="4">
    <location>
        <begin position="217"/>
        <end position="234"/>
    </location>
</feature>
<evidence type="ECO:0000313" key="6">
    <source>
        <dbReference type="Proteomes" id="UP001219933"/>
    </source>
</evidence>
<dbReference type="PANTHER" id="PTHR12280:SF20">
    <property type="entry name" value="4'-PHOSPHOPANTETHEINE PHOSPHATASE"/>
    <property type="match status" value="1"/>
</dbReference>
<dbReference type="InterPro" id="IPR043129">
    <property type="entry name" value="ATPase_NBD"/>
</dbReference>
<keyword evidence="1" id="KW-0547">Nucleotide-binding</keyword>
<evidence type="ECO:0000313" key="5">
    <source>
        <dbReference type="EMBL" id="WFD35278.1"/>
    </source>
</evidence>
<keyword evidence="6" id="KW-1185">Reference proteome</keyword>
<feature type="compositionally biased region" description="Pro residues" evidence="4">
    <location>
        <begin position="239"/>
        <end position="249"/>
    </location>
</feature>